<dbReference type="EMBL" id="BAABAS010000035">
    <property type="protein sequence ID" value="GAA4242672.1"/>
    <property type="molecule type" value="Genomic_DNA"/>
</dbReference>
<feature type="domain" description="Ricin B lectin" evidence="1">
    <location>
        <begin position="44"/>
        <end position="172"/>
    </location>
</feature>
<reference evidence="3" key="1">
    <citation type="journal article" date="2019" name="Int. J. Syst. Evol. Microbiol.">
        <title>The Global Catalogue of Microorganisms (GCM) 10K type strain sequencing project: providing services to taxonomists for standard genome sequencing and annotation.</title>
        <authorList>
            <consortium name="The Broad Institute Genomics Platform"/>
            <consortium name="The Broad Institute Genome Sequencing Center for Infectious Disease"/>
            <person name="Wu L."/>
            <person name="Ma J."/>
        </authorList>
    </citation>
    <scope>NUCLEOTIDE SEQUENCE [LARGE SCALE GENOMIC DNA]</scope>
    <source>
        <strain evidence="3">JCM 17440</strain>
    </source>
</reference>
<organism evidence="2 3">
    <name type="scientific">Actinomadura meridiana</name>
    <dbReference type="NCBI Taxonomy" id="559626"/>
    <lineage>
        <taxon>Bacteria</taxon>
        <taxon>Bacillati</taxon>
        <taxon>Actinomycetota</taxon>
        <taxon>Actinomycetes</taxon>
        <taxon>Streptosporangiales</taxon>
        <taxon>Thermomonosporaceae</taxon>
        <taxon>Actinomadura</taxon>
    </lineage>
</organism>
<accession>A0ABP8CSF9</accession>
<evidence type="ECO:0000259" key="1">
    <source>
        <dbReference type="SMART" id="SM00458"/>
    </source>
</evidence>
<name>A0ABP8CSF9_9ACTN</name>
<dbReference type="Pfam" id="PF00652">
    <property type="entry name" value="Ricin_B_lectin"/>
    <property type="match status" value="1"/>
</dbReference>
<sequence>MESKMRKTMMSALLPVIAILGGLWAVPSASATAPSPRPESQRIDGVLIKPRFAHDLCLEVADSNSGNGALVTAWGCHGRENQRWTIDGTSIKTSLPGHRCLDVRGGNGGNGAAINLYDCNSSSGQQWHFDGDRLVSGVNGHCLTIVAANFAGGGAVVNWECVGFNEQAWELS</sequence>
<protein>
    <recommendedName>
        <fullName evidence="1">Ricin B lectin domain-containing protein</fullName>
    </recommendedName>
</protein>
<dbReference type="SUPFAM" id="SSF50370">
    <property type="entry name" value="Ricin B-like lectins"/>
    <property type="match status" value="1"/>
</dbReference>
<dbReference type="PROSITE" id="PS50231">
    <property type="entry name" value="RICIN_B_LECTIN"/>
    <property type="match status" value="1"/>
</dbReference>
<dbReference type="Gene3D" id="2.80.10.50">
    <property type="match status" value="2"/>
</dbReference>
<proteinExistence type="predicted"/>
<gene>
    <name evidence="2" type="ORF">GCM10022254_76530</name>
</gene>
<evidence type="ECO:0000313" key="3">
    <source>
        <dbReference type="Proteomes" id="UP001501710"/>
    </source>
</evidence>
<keyword evidence="3" id="KW-1185">Reference proteome</keyword>
<dbReference type="InterPro" id="IPR035992">
    <property type="entry name" value="Ricin_B-like_lectins"/>
</dbReference>
<dbReference type="InterPro" id="IPR000772">
    <property type="entry name" value="Ricin_B_lectin"/>
</dbReference>
<dbReference type="Proteomes" id="UP001501710">
    <property type="component" value="Unassembled WGS sequence"/>
</dbReference>
<dbReference type="SMART" id="SM00458">
    <property type="entry name" value="RICIN"/>
    <property type="match status" value="1"/>
</dbReference>
<evidence type="ECO:0000313" key="2">
    <source>
        <dbReference type="EMBL" id="GAA4242672.1"/>
    </source>
</evidence>
<comment type="caution">
    <text evidence="2">The sequence shown here is derived from an EMBL/GenBank/DDBJ whole genome shotgun (WGS) entry which is preliminary data.</text>
</comment>
<dbReference type="CDD" id="cd00161">
    <property type="entry name" value="beta-trefoil_Ricin-like"/>
    <property type="match status" value="1"/>
</dbReference>